<dbReference type="AlphaFoldDB" id="A0A6J4NIK9"/>
<dbReference type="InterPro" id="IPR019060">
    <property type="entry name" value="DUF2382"/>
</dbReference>
<proteinExistence type="predicted"/>
<protein>
    <recommendedName>
        <fullName evidence="1">DUF2382 domain-containing protein</fullName>
    </recommendedName>
</protein>
<evidence type="ECO:0000313" key="2">
    <source>
        <dbReference type="EMBL" id="CAA9385982.1"/>
    </source>
</evidence>
<name>A0A6J4NIK9_9BACT</name>
<dbReference type="EMBL" id="CADCUR010000052">
    <property type="protein sequence ID" value="CAA9385982.1"/>
    <property type="molecule type" value="Genomic_DNA"/>
</dbReference>
<evidence type="ECO:0000259" key="1">
    <source>
        <dbReference type="Pfam" id="PF09557"/>
    </source>
</evidence>
<organism evidence="2">
    <name type="scientific">uncultured Pyrinomonadaceae bacterium</name>
    <dbReference type="NCBI Taxonomy" id="2283094"/>
    <lineage>
        <taxon>Bacteria</taxon>
        <taxon>Pseudomonadati</taxon>
        <taxon>Acidobacteriota</taxon>
        <taxon>Blastocatellia</taxon>
        <taxon>Blastocatellales</taxon>
        <taxon>Pyrinomonadaceae</taxon>
        <taxon>environmental samples</taxon>
    </lineage>
</organism>
<gene>
    <name evidence="2" type="ORF">AVDCRST_MAG74-685</name>
</gene>
<reference evidence="2" key="1">
    <citation type="submission" date="2020-02" db="EMBL/GenBank/DDBJ databases">
        <authorList>
            <person name="Meier V. D."/>
        </authorList>
    </citation>
    <scope>NUCLEOTIDE SEQUENCE</scope>
    <source>
        <strain evidence="2">AVDCRST_MAG74</strain>
    </source>
</reference>
<accession>A0A6J4NIK9</accession>
<dbReference type="Pfam" id="PF09557">
    <property type="entry name" value="DUF2382"/>
    <property type="match status" value="1"/>
</dbReference>
<sequence>MPLIAEEISISKRTVETGGVRVHKTVREDVQMIDEPIIREHLEVERVEVNQFVETAPAVRYEGDVMIVPVLEEVVVTQKRLLLREEVRLVKRREEISNAQEVTLRREEITLEKIDTENIEPGAPER</sequence>
<feature type="domain" description="DUF2382" evidence="1">
    <location>
        <begin position="1"/>
        <end position="110"/>
    </location>
</feature>